<organism evidence="4 5">
    <name type="scientific">Streptomyces aidingensis</name>
    <dbReference type="NCBI Taxonomy" id="910347"/>
    <lineage>
        <taxon>Bacteria</taxon>
        <taxon>Bacillati</taxon>
        <taxon>Actinomycetota</taxon>
        <taxon>Actinomycetes</taxon>
        <taxon>Kitasatosporales</taxon>
        <taxon>Streptomycetaceae</taxon>
        <taxon>Streptomyces</taxon>
    </lineage>
</organism>
<dbReference type="PRINTS" id="PR00775">
    <property type="entry name" value="HEATSHOCK90"/>
</dbReference>
<dbReference type="SUPFAM" id="SSF55874">
    <property type="entry name" value="ATPase domain of HSP90 chaperone/DNA topoisomerase II/histidine kinase"/>
    <property type="match status" value="1"/>
</dbReference>
<dbReference type="GO" id="GO:0004197">
    <property type="term" value="F:cysteine-type endopeptidase activity"/>
    <property type="evidence" value="ECO:0007669"/>
    <property type="project" value="InterPro"/>
</dbReference>
<sequence length="1668" mass="183079">MSAHRKALLIGIPDAPRARAAFGPLDKAVKADLTALRKALEGSGYEVEILTGPEAGRSAIGTRIHETSRDAPPGSTLLLYFSGHGLRLHGTDYLVPADARAPEDGDWKLPYRDTLLPADIGPYLADCRAGTVLWLVDACRNSPPGTEAAAFGNSTLTGPPHSRFAVLVGCRPGQRCGHTDEGSFFTRGLAAALDPLSAARTVQEVYAAAAARTAREARQHALEQDVSIRYAPDREPETKDARICTGRKLLEKWREAVNGTPLWERVEPGGGPAAGRLRQALLSLADDTARRVHQAQGRLPAADPWADDAFPVRLLTRTLPLLLPPDACLSPVEAAALIAAPFLREAAWAERLGQAAECEPLAVERQPQPTARRAHLEQVHGNHPTLARKLAAARARGRTGEAQQVALWLVHRWIAECLDIDESPVPATAARTLARDLLGEDAEGSGRNEELAGLLAALALAVDAVPDTDPDGTRQHGSVRLAEGTQVFRERPLRALLRLAAVLAADARTLPDIVAEHLAVSVPVVPGDVLRLLGTSLHWERDGEGLHLHLLCPHEALHAALSDITERADRLSATLRAEAGSSLPGKQAALLAALPARVTARGLRPRQQDNAVAYEVPLLRFRLAHTEVRELLMGRQLYGDPALALREMYQNALDACRYRAMRCAYLRSRGQQMPWEGRITFTQGEDGRGRYVECRDNGVGMGLEQLKNTFTKAGSRFEQSRAFRREQARWLRHDPTLRLYPNSRFGIGVFSYFMLAREMTIVTREVTPGGVAARHAWRVDIPSSGSLFRIVRQPDDSGDALAEGGTRVRLYLRDDPELAGLSCARTLRDLVAVSEFRLTAGTGTGSPVRWSPGRLEHGPVEYPARSQEAVPGTLWWTEGKGALLCDGIATDRKPFGYVLNLTGPQAGRLSVDRNKLQDWDRGWADGILRQAADVLPGWPGLTMSWLWELQRDSLHTARTIWPALSGRGLRVPLSHGRRELDLDRVGWLAQDAALHDSTWHGTPRSVRVTHNDDSEDLPGELFGYPPYPEEALTSLTAWRRAAMELPAGRDPAPAALTGYPVPYPGEDELSLDIASDWRPAVAWAHTVGLTVEEVLRSARRMRIAHPALAPPRHTGTPLPRVPDRDEWTLTRALCGVRRNDPMWHSPVLREDLLGIAVASRELQLPLGKVVSRCGRYSALPPGTPLPEVPPHHRDYICTDEDIHLLFTADATKGSIPPWRVRLLSSQSHNDHQRVIESLRSFEWLGLRLRSPETCEEWQRLDEDLYDLLRVYCWGTTGQQYAVRWAATVSLAARRRLSLAAAEQQLVARCQELSLVYQPRAGAGGTETDLVPSLDTADLLDKIYRWNGKPEPGLDMFTLSLHRPPDTSPARLADMADELSRAGLEITPHLGVLRDWDALPSDVRTILDADFRGEPVFPRQLPTSAVLLAAGEALNEPLAAVWDLMRPASETHGFPLPELPRRLAGYRASRSEVRLLLSGVDLRSERVGWREVTPAALVRYARSRRVGVRQAYERLAPLRALGALLPDADETALAALPEEIPEPADVLALEGEHRVSGSDEPLVPLDVVSIAGRLGEPVCRTWRRLEPYVPLGPGARVPCAPDVLPCWQDLAILAVYLDGKLPAIAGRVSRTHVAHAARGVGESEEWVWERLGRYAGMFGLDLSEGPGGE</sequence>
<evidence type="ECO:0000259" key="2">
    <source>
        <dbReference type="Pfam" id="PF24401"/>
    </source>
</evidence>
<dbReference type="InterPro" id="IPR056507">
    <property type="entry name" value="wHTH-HSP90_Na-assoc"/>
</dbReference>
<gene>
    <name evidence="4" type="ORF">SAMN05421773_103415</name>
</gene>
<dbReference type="RefSeq" id="WP_093838203.1">
    <property type="nucleotide sequence ID" value="NZ_FOLM01000003.1"/>
</dbReference>
<dbReference type="Gene3D" id="3.30.565.10">
    <property type="entry name" value="Histidine kinase-like ATPase, C-terminal domain"/>
    <property type="match status" value="1"/>
</dbReference>
<feature type="domain" description="wHTH-Hsp90 Na associated" evidence="3">
    <location>
        <begin position="1604"/>
        <end position="1653"/>
    </location>
</feature>
<dbReference type="Proteomes" id="UP000199207">
    <property type="component" value="Unassembled WGS sequence"/>
</dbReference>
<dbReference type="OrthoDB" id="9802640at2"/>
<dbReference type="Gene3D" id="3.40.50.1460">
    <property type="match status" value="1"/>
</dbReference>
<dbReference type="InterPro" id="IPR056506">
    <property type="entry name" value="iHD-CE"/>
</dbReference>
<dbReference type="SUPFAM" id="SSF52129">
    <property type="entry name" value="Caspase-like"/>
    <property type="match status" value="1"/>
</dbReference>
<accession>A0A1I1JGV1</accession>
<dbReference type="InterPro" id="IPR036890">
    <property type="entry name" value="HATPase_C_sf"/>
</dbReference>
<name>A0A1I1JGV1_9ACTN</name>
<reference evidence="4 5" key="1">
    <citation type="submission" date="2016-10" db="EMBL/GenBank/DDBJ databases">
        <authorList>
            <person name="de Groot N.N."/>
        </authorList>
    </citation>
    <scope>NUCLEOTIDE SEQUENCE [LARGE SCALE GENOMIC DNA]</scope>
    <source>
        <strain evidence="4 5">CGMCC 4.5739</strain>
    </source>
</reference>
<dbReference type="InterPro" id="IPR029030">
    <property type="entry name" value="Caspase-like_dom_sf"/>
</dbReference>
<dbReference type="GO" id="GO:0006508">
    <property type="term" value="P:proteolysis"/>
    <property type="evidence" value="ECO:0007669"/>
    <property type="project" value="InterPro"/>
</dbReference>
<dbReference type="Pfam" id="PF24410">
    <property type="entry name" value="wHTH-HSP90_Na-assoc"/>
    <property type="match status" value="1"/>
</dbReference>
<feature type="domain" description="iHD-CE" evidence="2">
    <location>
        <begin position="253"/>
        <end position="605"/>
    </location>
</feature>
<protein>
    <submittedName>
        <fullName evidence="4">Caspase domain-containing protein</fullName>
    </submittedName>
</protein>
<dbReference type="Pfam" id="PF24401">
    <property type="entry name" value="iHD-CE"/>
    <property type="match status" value="1"/>
</dbReference>
<dbReference type="EMBL" id="FOLM01000003">
    <property type="protein sequence ID" value="SFC47747.1"/>
    <property type="molecule type" value="Genomic_DNA"/>
</dbReference>
<feature type="domain" description="Peptidase C14 caspase" evidence="1">
    <location>
        <begin position="5"/>
        <end position="213"/>
    </location>
</feature>
<evidence type="ECO:0000259" key="1">
    <source>
        <dbReference type="Pfam" id="PF00656"/>
    </source>
</evidence>
<evidence type="ECO:0000313" key="5">
    <source>
        <dbReference type="Proteomes" id="UP000199207"/>
    </source>
</evidence>
<proteinExistence type="predicted"/>
<dbReference type="STRING" id="910347.SAMN05421773_103415"/>
<dbReference type="InterPro" id="IPR011600">
    <property type="entry name" value="Pept_C14_caspase"/>
</dbReference>
<keyword evidence="5" id="KW-1185">Reference proteome</keyword>
<evidence type="ECO:0000313" key="4">
    <source>
        <dbReference type="EMBL" id="SFC47747.1"/>
    </source>
</evidence>
<evidence type="ECO:0000259" key="3">
    <source>
        <dbReference type="Pfam" id="PF24410"/>
    </source>
</evidence>
<dbReference type="InterPro" id="IPR020575">
    <property type="entry name" value="Hsp90_N"/>
</dbReference>
<dbReference type="Pfam" id="PF00656">
    <property type="entry name" value="Peptidase_C14"/>
    <property type="match status" value="1"/>
</dbReference>